<dbReference type="AlphaFoldDB" id="A0A4V3USF4"/>
<evidence type="ECO:0000256" key="1">
    <source>
        <dbReference type="SAM" id="Phobius"/>
    </source>
</evidence>
<dbReference type="EMBL" id="MWIO01000034">
    <property type="protein sequence ID" value="THD06471.1"/>
    <property type="molecule type" value="Genomic_DNA"/>
</dbReference>
<feature type="transmembrane region" description="Helical" evidence="1">
    <location>
        <begin position="23"/>
        <end position="45"/>
    </location>
</feature>
<name>A0A4V3USF4_9GAMM</name>
<accession>A0A4V3USF4</accession>
<protein>
    <submittedName>
        <fullName evidence="2">Uncharacterized protein</fullName>
    </submittedName>
</protein>
<keyword evidence="1" id="KW-0472">Membrane</keyword>
<keyword evidence="1" id="KW-0812">Transmembrane</keyword>
<reference evidence="2 3" key="1">
    <citation type="submission" date="2017-02" db="EMBL/GenBank/DDBJ databases">
        <title>Whole genome sequencing of Rhodanobacter lindaniclasticus DSM 17932.</title>
        <authorList>
            <person name="Kumar S."/>
            <person name="Patil P."/>
            <person name="Patil P.B."/>
        </authorList>
    </citation>
    <scope>NUCLEOTIDE SEQUENCE [LARGE SCALE GENOMIC DNA]</scope>
    <source>
        <strain evidence="2 3">DSM 17932</strain>
    </source>
</reference>
<dbReference type="Proteomes" id="UP000306317">
    <property type="component" value="Unassembled WGS sequence"/>
</dbReference>
<keyword evidence="3" id="KW-1185">Reference proteome</keyword>
<keyword evidence="1" id="KW-1133">Transmembrane helix</keyword>
<sequence length="93" mass="9667">MPSAWPTSQTPVVHLLDVEDEDAGVSVVLVCVPVVVPVVVPTEVLSPEPPEVPPPVVVVLVVLVVVLLVFVVVVLDVAPLVVVELESVLPLAA</sequence>
<organism evidence="2 3">
    <name type="scientific">Rhodanobacter lindaniclasticus</name>
    <dbReference type="NCBI Taxonomy" id="75310"/>
    <lineage>
        <taxon>Bacteria</taxon>
        <taxon>Pseudomonadati</taxon>
        <taxon>Pseudomonadota</taxon>
        <taxon>Gammaproteobacteria</taxon>
        <taxon>Lysobacterales</taxon>
        <taxon>Rhodanobacteraceae</taxon>
        <taxon>Rhodanobacter</taxon>
    </lineage>
</organism>
<evidence type="ECO:0000313" key="2">
    <source>
        <dbReference type="EMBL" id="THD06471.1"/>
    </source>
</evidence>
<feature type="transmembrane region" description="Helical" evidence="1">
    <location>
        <begin position="57"/>
        <end position="82"/>
    </location>
</feature>
<evidence type="ECO:0000313" key="3">
    <source>
        <dbReference type="Proteomes" id="UP000306317"/>
    </source>
</evidence>
<comment type="caution">
    <text evidence="2">The sequence shown here is derived from an EMBL/GenBank/DDBJ whole genome shotgun (WGS) entry which is preliminary data.</text>
</comment>
<proteinExistence type="predicted"/>
<gene>
    <name evidence="2" type="ORF">B1991_12945</name>
</gene>